<organism evidence="2 3">
    <name type="scientific">Azohydromonas caseinilytica</name>
    <dbReference type="NCBI Taxonomy" id="2728836"/>
    <lineage>
        <taxon>Bacteria</taxon>
        <taxon>Pseudomonadati</taxon>
        <taxon>Pseudomonadota</taxon>
        <taxon>Betaproteobacteria</taxon>
        <taxon>Burkholderiales</taxon>
        <taxon>Sphaerotilaceae</taxon>
        <taxon>Azohydromonas</taxon>
    </lineage>
</organism>
<proteinExistence type="predicted"/>
<evidence type="ECO:0000259" key="1">
    <source>
        <dbReference type="PROSITE" id="PS50206"/>
    </source>
</evidence>
<dbReference type="EMBL" id="JABBFW010000002">
    <property type="protein sequence ID" value="NML14196.1"/>
    <property type="molecule type" value="Genomic_DNA"/>
</dbReference>
<dbReference type="SMART" id="SM00450">
    <property type="entry name" value="RHOD"/>
    <property type="match status" value="1"/>
</dbReference>
<dbReference type="InterPro" id="IPR036873">
    <property type="entry name" value="Rhodanese-like_dom_sf"/>
</dbReference>
<evidence type="ECO:0000313" key="3">
    <source>
        <dbReference type="Proteomes" id="UP000574067"/>
    </source>
</evidence>
<dbReference type="PANTHER" id="PTHR43031">
    <property type="entry name" value="FAD-DEPENDENT OXIDOREDUCTASE"/>
    <property type="match status" value="1"/>
</dbReference>
<evidence type="ECO:0000313" key="2">
    <source>
        <dbReference type="EMBL" id="NML14196.1"/>
    </source>
</evidence>
<name>A0A848F688_9BURK</name>
<dbReference type="Proteomes" id="UP000574067">
    <property type="component" value="Unassembled WGS sequence"/>
</dbReference>
<dbReference type="PANTHER" id="PTHR43031:SF17">
    <property type="entry name" value="SULFURTRANSFERASE YTWF-RELATED"/>
    <property type="match status" value="1"/>
</dbReference>
<dbReference type="InterPro" id="IPR001763">
    <property type="entry name" value="Rhodanese-like_dom"/>
</dbReference>
<dbReference type="SUPFAM" id="SSF52821">
    <property type="entry name" value="Rhodanese/Cell cycle control phosphatase"/>
    <property type="match status" value="1"/>
</dbReference>
<dbReference type="InterPro" id="IPR050229">
    <property type="entry name" value="GlpE_sulfurtransferase"/>
</dbReference>
<keyword evidence="2" id="KW-0808">Transferase</keyword>
<protein>
    <submittedName>
        <fullName evidence="2">Sulfurtransferase</fullName>
    </submittedName>
</protein>
<reference evidence="2 3" key="1">
    <citation type="submission" date="2020-04" db="EMBL/GenBank/DDBJ databases">
        <title>Azohydromonas sp. isolated from soil.</title>
        <authorList>
            <person name="Dahal R.H."/>
        </authorList>
    </citation>
    <scope>NUCLEOTIDE SEQUENCE [LARGE SCALE GENOMIC DNA]</scope>
    <source>
        <strain evidence="2 3">G-1-1-14</strain>
    </source>
</reference>
<sequence length="112" mass="12630">MMNRLRVTELQDFLQAHAAQPPVLLDVREPWELQRAALRLPGTRALDIPMQELPARLNELPDDAPIVCLCHHGVRSAHVAAYLARAGFDEVWDVIGGIDAWSQEIDPTLPRY</sequence>
<accession>A0A848F688</accession>
<dbReference type="AlphaFoldDB" id="A0A848F688"/>
<dbReference type="Pfam" id="PF00581">
    <property type="entry name" value="Rhodanese"/>
    <property type="match status" value="1"/>
</dbReference>
<gene>
    <name evidence="2" type="ORF">HHL10_04270</name>
</gene>
<dbReference type="Gene3D" id="3.40.250.10">
    <property type="entry name" value="Rhodanese-like domain"/>
    <property type="match status" value="1"/>
</dbReference>
<dbReference type="GO" id="GO:0016740">
    <property type="term" value="F:transferase activity"/>
    <property type="evidence" value="ECO:0007669"/>
    <property type="project" value="UniProtKB-KW"/>
</dbReference>
<feature type="domain" description="Rhodanese" evidence="1">
    <location>
        <begin position="18"/>
        <end position="110"/>
    </location>
</feature>
<comment type="caution">
    <text evidence="2">The sequence shown here is derived from an EMBL/GenBank/DDBJ whole genome shotgun (WGS) entry which is preliminary data.</text>
</comment>
<keyword evidence="3" id="KW-1185">Reference proteome</keyword>
<dbReference type="PROSITE" id="PS50206">
    <property type="entry name" value="RHODANESE_3"/>
    <property type="match status" value="1"/>
</dbReference>